<evidence type="ECO:0000313" key="2">
    <source>
        <dbReference type="EMBL" id="MCC8432736.1"/>
    </source>
</evidence>
<reference evidence="2 3" key="1">
    <citation type="submission" date="2021-11" db="EMBL/GenBank/DDBJ databases">
        <authorList>
            <person name="Lee D.-H."/>
            <person name="Kim S.-B."/>
        </authorList>
    </citation>
    <scope>NUCLEOTIDE SEQUENCE [LARGE SCALE GENOMIC DNA]</scope>
    <source>
        <strain evidence="2 3">KCTC 52223</strain>
    </source>
</reference>
<dbReference type="RefSeq" id="WP_230554151.1">
    <property type="nucleotide sequence ID" value="NZ_JAJISD010000017.1"/>
</dbReference>
<organism evidence="2 3">
    <name type="scientific">Reyranella aquatilis</name>
    <dbReference type="NCBI Taxonomy" id="2035356"/>
    <lineage>
        <taxon>Bacteria</taxon>
        <taxon>Pseudomonadati</taxon>
        <taxon>Pseudomonadota</taxon>
        <taxon>Alphaproteobacteria</taxon>
        <taxon>Hyphomicrobiales</taxon>
        <taxon>Reyranellaceae</taxon>
        <taxon>Reyranella</taxon>
    </lineage>
</organism>
<keyword evidence="3" id="KW-1185">Reference proteome</keyword>
<sequence>MSAGSEGGGATAVRTPPFGISQRIRSRAIWAVSLFTAAIPPAIVGLGIATATDDQANVAMPLAFLFWALGFLFALWAAVPTLRHWDGLAGQTRWLGSLPLLSVSLFLSLALLMPLLR</sequence>
<evidence type="ECO:0000313" key="3">
    <source>
        <dbReference type="Proteomes" id="UP001198862"/>
    </source>
</evidence>
<keyword evidence="1" id="KW-0812">Transmembrane</keyword>
<keyword evidence="1" id="KW-0472">Membrane</keyword>
<gene>
    <name evidence="2" type="ORF">LJ725_27505</name>
</gene>
<evidence type="ECO:0000256" key="1">
    <source>
        <dbReference type="SAM" id="Phobius"/>
    </source>
</evidence>
<protein>
    <submittedName>
        <fullName evidence="2">Uncharacterized protein</fullName>
    </submittedName>
</protein>
<comment type="caution">
    <text evidence="2">The sequence shown here is derived from an EMBL/GenBank/DDBJ whole genome shotgun (WGS) entry which is preliminary data.</text>
</comment>
<feature type="transmembrane region" description="Helical" evidence="1">
    <location>
        <begin position="58"/>
        <end position="82"/>
    </location>
</feature>
<feature type="transmembrane region" description="Helical" evidence="1">
    <location>
        <begin position="28"/>
        <end position="52"/>
    </location>
</feature>
<keyword evidence="1" id="KW-1133">Transmembrane helix</keyword>
<proteinExistence type="predicted"/>
<name>A0ABS8L4M3_9HYPH</name>
<accession>A0ABS8L4M3</accession>
<feature type="transmembrane region" description="Helical" evidence="1">
    <location>
        <begin position="94"/>
        <end position="116"/>
    </location>
</feature>
<dbReference type="Proteomes" id="UP001198862">
    <property type="component" value="Unassembled WGS sequence"/>
</dbReference>
<dbReference type="EMBL" id="JAJISD010000017">
    <property type="protein sequence ID" value="MCC8432736.1"/>
    <property type="molecule type" value="Genomic_DNA"/>
</dbReference>